<reference evidence="1" key="1">
    <citation type="submission" date="2020-05" db="UniProtKB">
        <authorList>
            <consortium name="EnsemblMetazoa"/>
        </authorList>
    </citation>
    <scope>IDENTIFICATION</scope>
    <source>
        <strain evidence="1">TTRI</strain>
    </source>
</reference>
<name>A0A1A9UCV4_GLOAU</name>
<proteinExistence type="predicted"/>
<organism evidence="1 2">
    <name type="scientific">Glossina austeni</name>
    <name type="common">Savannah tsetse fly</name>
    <dbReference type="NCBI Taxonomy" id="7395"/>
    <lineage>
        <taxon>Eukaryota</taxon>
        <taxon>Metazoa</taxon>
        <taxon>Ecdysozoa</taxon>
        <taxon>Arthropoda</taxon>
        <taxon>Hexapoda</taxon>
        <taxon>Insecta</taxon>
        <taxon>Pterygota</taxon>
        <taxon>Neoptera</taxon>
        <taxon>Endopterygota</taxon>
        <taxon>Diptera</taxon>
        <taxon>Brachycera</taxon>
        <taxon>Muscomorpha</taxon>
        <taxon>Hippoboscoidea</taxon>
        <taxon>Glossinidae</taxon>
        <taxon>Glossina</taxon>
    </lineage>
</organism>
<keyword evidence="2" id="KW-1185">Reference proteome</keyword>
<accession>A0A1A9UCV4</accession>
<dbReference type="Proteomes" id="UP000078200">
    <property type="component" value="Unassembled WGS sequence"/>
</dbReference>
<dbReference type="EnsemblMetazoa" id="GAUT000254-RA">
    <property type="protein sequence ID" value="GAUT000254-PA"/>
    <property type="gene ID" value="GAUT000254"/>
</dbReference>
<dbReference type="VEuPathDB" id="VectorBase:GAUT000254"/>
<evidence type="ECO:0000313" key="2">
    <source>
        <dbReference type="Proteomes" id="UP000078200"/>
    </source>
</evidence>
<evidence type="ECO:0000313" key="1">
    <source>
        <dbReference type="EnsemblMetazoa" id="GAUT000254-PA"/>
    </source>
</evidence>
<dbReference type="AlphaFoldDB" id="A0A1A9UCV4"/>
<protein>
    <submittedName>
        <fullName evidence="1">Uncharacterized protein</fullName>
    </submittedName>
</protein>
<sequence length="138" mass="15425">MAYEPVTSTLLNTKKLKNLTSREINEDEHLITFFLLYVSTLLEERSCKAIKITPSTTSPTFKRSSLNCSRVLLTYLVLISCVGVGTSLRNDCDATFKKTDPTAYVSRSVMPNEASAAFRALIDEGVDGRINIYTEIYI</sequence>